<dbReference type="PANTHER" id="PTHR42872">
    <property type="entry name" value="PROTEIN-GLUTAMATE METHYLESTERASE/PROTEIN-GLUTAMINE GLUTAMINASE"/>
    <property type="match status" value="1"/>
</dbReference>
<feature type="active site" evidence="5 6">
    <location>
        <position position="178"/>
    </location>
</feature>
<comment type="caution">
    <text evidence="10">The sequence shown here is derived from an EMBL/GenBank/DDBJ whole genome shotgun (WGS) entry which is preliminary data.</text>
</comment>
<comment type="PTM">
    <text evidence="5">Phosphorylated by CheA. Phosphorylation of the N-terminal regulatory domain activates the methylesterase activity.</text>
</comment>
<comment type="similarity">
    <text evidence="5">Belongs to the CheB family.</text>
</comment>
<evidence type="ECO:0000259" key="9">
    <source>
        <dbReference type="PROSITE" id="PS50122"/>
    </source>
</evidence>
<evidence type="ECO:0000256" key="1">
    <source>
        <dbReference type="ARBA" id="ARBA00022490"/>
    </source>
</evidence>
<dbReference type="Gene3D" id="3.40.50.2300">
    <property type="match status" value="1"/>
</dbReference>
<sequence length="363" mass="39192">MSQPAIKVMLVDDSALVRQCFTEIFKLADDIALIDVAPDPYIAAQKMRKRAPDVLLLDVEMPRMDGLTFLRKLMEQHPLPVVICSTLVGDGSDSRIRALEAGAVDIIVKPTVALKEFVSAEHEHIFDIIRAAAQANVRQLSKKKATKQKLSADAVVSRGQTHKAMAETTEKIILIGASTGGTEAVRSVLESMPLDCPGIAVVQHMPEGFTRSFANRLNQICRITVKEASDNESIIKGHAYIAPGNQHMLIKRSGARYFISLKEGPPVSRHRPSVDVLMRSAANVAGSNCAAVILTGMGDDGAKGLLELREAGGKTYSQNEATCVVYGMPRAAHELGASLSELPLEKVASTLLNATGYSIRSRK</sequence>
<evidence type="ECO:0000256" key="4">
    <source>
        <dbReference type="ARBA" id="ARBA00048267"/>
    </source>
</evidence>
<dbReference type="PIRSF" id="PIRSF000876">
    <property type="entry name" value="RR_chemtxs_CheB"/>
    <property type="match status" value="1"/>
</dbReference>
<comment type="subcellular location">
    <subcellularLocation>
        <location evidence="5">Cytoplasm</location>
    </subcellularLocation>
</comment>
<dbReference type="EMBL" id="JAOWKX010000011">
    <property type="protein sequence ID" value="MCV2886443.1"/>
    <property type="molecule type" value="Genomic_DNA"/>
</dbReference>
<evidence type="ECO:0000313" key="11">
    <source>
        <dbReference type="Proteomes" id="UP001652504"/>
    </source>
</evidence>
<dbReference type="InterPro" id="IPR035909">
    <property type="entry name" value="CheB_C"/>
</dbReference>
<keyword evidence="1 5" id="KW-0963">Cytoplasm</keyword>
<dbReference type="EC" id="3.1.1.61" evidence="5"/>
<feature type="domain" description="Response regulatory" evidence="8">
    <location>
        <begin position="7"/>
        <end position="124"/>
    </location>
</feature>
<reference evidence="10 11" key="1">
    <citation type="submission" date="2022-10" db="EMBL/GenBank/DDBJ databases">
        <title>Aestuariibacter sp. AA17 isolated from Montipora capitata coral fragment.</title>
        <authorList>
            <person name="Emsley S.A."/>
            <person name="Pfannmuller K.M."/>
            <person name="Loughran R.M."/>
            <person name="Shlafstein M."/>
            <person name="Papke E."/>
            <person name="Saw J.H."/>
            <person name="Ushijima B."/>
            <person name="Videau P."/>
        </authorList>
    </citation>
    <scope>NUCLEOTIDE SEQUENCE [LARGE SCALE GENOMIC DNA]</scope>
    <source>
        <strain evidence="10 11">AA17</strain>
    </source>
</reference>
<dbReference type="RefSeq" id="WP_263713730.1">
    <property type="nucleotide sequence ID" value="NZ_JAOWKX010000011.1"/>
</dbReference>
<dbReference type="PROSITE" id="PS50110">
    <property type="entry name" value="RESPONSE_REGULATORY"/>
    <property type="match status" value="1"/>
</dbReference>
<evidence type="ECO:0000256" key="6">
    <source>
        <dbReference type="PROSITE-ProRule" id="PRU00050"/>
    </source>
</evidence>
<comment type="catalytic activity">
    <reaction evidence="5">
        <text>L-glutaminyl-[protein] + H2O = L-glutamyl-[protein] + NH4(+)</text>
        <dbReference type="Rhea" id="RHEA:16441"/>
        <dbReference type="Rhea" id="RHEA-COMP:10207"/>
        <dbReference type="Rhea" id="RHEA-COMP:10208"/>
        <dbReference type="ChEBI" id="CHEBI:15377"/>
        <dbReference type="ChEBI" id="CHEBI:28938"/>
        <dbReference type="ChEBI" id="CHEBI:29973"/>
        <dbReference type="ChEBI" id="CHEBI:30011"/>
        <dbReference type="EC" id="3.5.1.44"/>
    </reaction>
</comment>
<dbReference type="HAMAP" id="MF_00099">
    <property type="entry name" value="CheB_chemtxs"/>
    <property type="match status" value="1"/>
</dbReference>
<keyword evidence="2 5" id="KW-0145">Chemotaxis</keyword>
<dbReference type="SUPFAM" id="SSF52738">
    <property type="entry name" value="Methylesterase CheB, C-terminal domain"/>
    <property type="match status" value="1"/>
</dbReference>
<dbReference type="NCBIfam" id="NF001965">
    <property type="entry name" value="PRK00742.1"/>
    <property type="match status" value="1"/>
</dbReference>
<evidence type="ECO:0000313" key="10">
    <source>
        <dbReference type="EMBL" id="MCV2886443.1"/>
    </source>
</evidence>
<dbReference type="InterPro" id="IPR011006">
    <property type="entry name" value="CheY-like_superfamily"/>
</dbReference>
<dbReference type="NCBIfam" id="NF009206">
    <property type="entry name" value="PRK12555.1"/>
    <property type="match status" value="1"/>
</dbReference>
<evidence type="ECO:0000259" key="8">
    <source>
        <dbReference type="PROSITE" id="PS50110"/>
    </source>
</evidence>
<evidence type="ECO:0000256" key="7">
    <source>
        <dbReference type="PROSITE-ProRule" id="PRU00169"/>
    </source>
</evidence>
<comment type="function">
    <text evidence="5">Involved in chemotaxis. Part of a chemotaxis signal transduction system that modulates chemotaxis in response to various stimuli. Catalyzes the demethylation of specific methylglutamate residues introduced into the chemoreceptors (methyl-accepting chemotaxis proteins or MCP) by CheR. Also mediates the irreversible deamidation of specific glutamine residues to glutamic acid.</text>
</comment>
<dbReference type="InterPro" id="IPR001789">
    <property type="entry name" value="Sig_transdc_resp-reg_receiver"/>
</dbReference>
<dbReference type="CDD" id="cd16432">
    <property type="entry name" value="CheB_Rec"/>
    <property type="match status" value="1"/>
</dbReference>
<dbReference type="Proteomes" id="UP001652504">
    <property type="component" value="Unassembled WGS sequence"/>
</dbReference>
<dbReference type="Pfam" id="PF00072">
    <property type="entry name" value="Response_reg"/>
    <property type="match status" value="1"/>
</dbReference>
<comment type="catalytic activity">
    <reaction evidence="4 5">
        <text>[protein]-L-glutamate 5-O-methyl ester + H2O = L-glutamyl-[protein] + methanol + H(+)</text>
        <dbReference type="Rhea" id="RHEA:23236"/>
        <dbReference type="Rhea" id="RHEA-COMP:10208"/>
        <dbReference type="Rhea" id="RHEA-COMP:10311"/>
        <dbReference type="ChEBI" id="CHEBI:15377"/>
        <dbReference type="ChEBI" id="CHEBI:15378"/>
        <dbReference type="ChEBI" id="CHEBI:17790"/>
        <dbReference type="ChEBI" id="CHEBI:29973"/>
        <dbReference type="ChEBI" id="CHEBI:82795"/>
        <dbReference type="EC" id="3.1.1.61"/>
    </reaction>
</comment>
<feature type="domain" description="CheB-type methylesterase" evidence="9">
    <location>
        <begin position="166"/>
        <end position="358"/>
    </location>
</feature>
<dbReference type="PANTHER" id="PTHR42872:SF6">
    <property type="entry name" value="PROTEIN-GLUTAMATE METHYLESTERASE_PROTEIN-GLUTAMINE GLUTAMINASE"/>
    <property type="match status" value="1"/>
</dbReference>
<dbReference type="SMART" id="SM00448">
    <property type="entry name" value="REC"/>
    <property type="match status" value="1"/>
</dbReference>
<feature type="modified residue" description="4-aspartylphosphate" evidence="5 7">
    <location>
        <position position="58"/>
    </location>
</feature>
<evidence type="ECO:0000256" key="2">
    <source>
        <dbReference type="ARBA" id="ARBA00022500"/>
    </source>
</evidence>
<proteinExistence type="inferred from homology"/>
<evidence type="ECO:0000256" key="3">
    <source>
        <dbReference type="ARBA" id="ARBA00022801"/>
    </source>
</evidence>
<keyword evidence="11" id="KW-1185">Reference proteome</keyword>
<name>A0ABT3ACR0_9ALTE</name>
<feature type="active site" evidence="5 6">
    <location>
        <position position="300"/>
    </location>
</feature>
<feature type="active site" evidence="5 6">
    <location>
        <position position="204"/>
    </location>
</feature>
<gene>
    <name evidence="5" type="primary">cheB</name>
    <name evidence="10" type="ORF">OE749_17240</name>
</gene>
<dbReference type="InterPro" id="IPR000673">
    <property type="entry name" value="Sig_transdc_resp-reg_Me-estase"/>
</dbReference>
<dbReference type="InterPro" id="IPR008248">
    <property type="entry name" value="CheB-like"/>
</dbReference>
<dbReference type="SUPFAM" id="SSF52172">
    <property type="entry name" value="CheY-like"/>
    <property type="match status" value="1"/>
</dbReference>
<dbReference type="EC" id="3.5.1.44" evidence="5"/>
<comment type="domain">
    <text evidence="5">Contains a C-terminal catalytic domain, and an N-terminal region which modulates catalytic activity.</text>
</comment>
<dbReference type="CDD" id="cd17541">
    <property type="entry name" value="REC_CheB-like"/>
    <property type="match status" value="1"/>
</dbReference>
<organism evidence="10 11">
    <name type="scientific">Fluctibacter corallii</name>
    <dbReference type="NCBI Taxonomy" id="2984329"/>
    <lineage>
        <taxon>Bacteria</taxon>
        <taxon>Pseudomonadati</taxon>
        <taxon>Pseudomonadota</taxon>
        <taxon>Gammaproteobacteria</taxon>
        <taxon>Alteromonadales</taxon>
        <taxon>Alteromonadaceae</taxon>
        <taxon>Fluctibacter</taxon>
    </lineage>
</organism>
<dbReference type="PROSITE" id="PS50122">
    <property type="entry name" value="CHEB"/>
    <property type="match status" value="1"/>
</dbReference>
<keyword evidence="3 5" id="KW-0378">Hydrolase</keyword>
<dbReference type="Pfam" id="PF01339">
    <property type="entry name" value="CheB_methylest"/>
    <property type="match status" value="1"/>
</dbReference>
<protein>
    <recommendedName>
        <fullName evidence="5">Protein-glutamate methylesterase/protein-glutamine glutaminase</fullName>
        <ecNumber evidence="5">3.1.1.61</ecNumber>
        <ecNumber evidence="5">3.5.1.44</ecNumber>
    </recommendedName>
</protein>
<keyword evidence="5 7" id="KW-0597">Phosphoprotein</keyword>
<accession>A0ABT3ACR0</accession>
<dbReference type="Gene3D" id="3.40.50.180">
    <property type="entry name" value="Methylesterase CheB, C-terminal domain"/>
    <property type="match status" value="1"/>
</dbReference>
<evidence type="ECO:0000256" key="5">
    <source>
        <dbReference type="HAMAP-Rule" id="MF_00099"/>
    </source>
</evidence>